<dbReference type="Pfam" id="PF08241">
    <property type="entry name" value="Methyltransf_11"/>
    <property type="match status" value="1"/>
</dbReference>
<dbReference type="SUPFAM" id="SSF53335">
    <property type="entry name" value="S-adenosyl-L-methionine-dependent methyltransferases"/>
    <property type="match status" value="1"/>
</dbReference>
<dbReference type="PANTHER" id="PTHR44068:SF1">
    <property type="entry name" value="HYPOTHETICAL LOC100005854"/>
    <property type="match status" value="1"/>
</dbReference>
<dbReference type="Proteomes" id="UP000178082">
    <property type="component" value="Unassembled WGS sequence"/>
</dbReference>
<dbReference type="InterPro" id="IPR013216">
    <property type="entry name" value="Methyltransf_11"/>
</dbReference>
<dbReference type="CDD" id="cd02440">
    <property type="entry name" value="AdoMet_MTases"/>
    <property type="match status" value="1"/>
</dbReference>
<dbReference type="GO" id="GO:0016126">
    <property type="term" value="P:sterol biosynthetic process"/>
    <property type="evidence" value="ECO:0007669"/>
    <property type="project" value="TreeGrafter"/>
</dbReference>
<keyword evidence="1 3" id="KW-0808">Transferase</keyword>
<evidence type="ECO:0000256" key="1">
    <source>
        <dbReference type="ARBA" id="ARBA00022679"/>
    </source>
</evidence>
<dbReference type="InterPro" id="IPR029063">
    <property type="entry name" value="SAM-dependent_MTases_sf"/>
</dbReference>
<dbReference type="PANTHER" id="PTHR44068">
    <property type="entry name" value="ZGC:194242"/>
    <property type="match status" value="1"/>
</dbReference>
<dbReference type="GO" id="GO:0032259">
    <property type="term" value="P:methylation"/>
    <property type="evidence" value="ECO:0007669"/>
    <property type="project" value="UniProtKB-KW"/>
</dbReference>
<evidence type="ECO:0000313" key="4">
    <source>
        <dbReference type="Proteomes" id="UP000178082"/>
    </source>
</evidence>
<reference evidence="3 4" key="1">
    <citation type="journal article" date="2016" name="Nat. Commun.">
        <title>Thousands of microbial genomes shed light on interconnected biogeochemical processes in an aquifer system.</title>
        <authorList>
            <person name="Anantharaman K."/>
            <person name="Brown C.T."/>
            <person name="Hug L.A."/>
            <person name="Sharon I."/>
            <person name="Castelle C.J."/>
            <person name="Probst A.J."/>
            <person name="Thomas B.C."/>
            <person name="Singh A."/>
            <person name="Wilkins M.J."/>
            <person name="Karaoz U."/>
            <person name="Brodie E.L."/>
            <person name="Williams K.H."/>
            <person name="Hubbard S.S."/>
            <person name="Banfield J.F."/>
        </authorList>
    </citation>
    <scope>NUCLEOTIDE SEQUENCE [LARGE SCALE GENOMIC DNA]</scope>
</reference>
<evidence type="ECO:0000259" key="2">
    <source>
        <dbReference type="Pfam" id="PF08241"/>
    </source>
</evidence>
<proteinExistence type="predicted"/>
<protein>
    <submittedName>
        <fullName evidence="3">SAM-dependent methyltransferase</fullName>
    </submittedName>
</protein>
<dbReference type="STRING" id="1817883.A3G31_04045"/>
<sequence length="210" mass="23925">MEWTDDMIKQCAKPCGELGRFVGERMNESHSELWQWGLSHISIKDNSTILDVGCGGGGAINLLASFAIRSRILGIDFSKEMVELAKKINHALIANRRVEILYGEVLYLPFADNTFDVVTAFETYYFWLNIVNCLKEIKRVLKTGGIIIMVNETYKHPQFEEKNSHLAKLLNMEYHTPNEFMDLLQVAGYSTVEVFTIPEKNWITAAGKKN</sequence>
<feature type="domain" description="Methyltransferase type 11" evidence="2">
    <location>
        <begin position="50"/>
        <end position="149"/>
    </location>
</feature>
<name>A0A1F7SJP4_9BACT</name>
<dbReference type="GO" id="GO:0003838">
    <property type="term" value="F:sterol 24-C-methyltransferase activity"/>
    <property type="evidence" value="ECO:0007669"/>
    <property type="project" value="TreeGrafter"/>
</dbReference>
<organism evidence="3 4">
    <name type="scientific">Candidatus Schekmanbacteria bacterium RIFCSPLOWO2_12_FULL_38_15</name>
    <dbReference type="NCBI Taxonomy" id="1817883"/>
    <lineage>
        <taxon>Bacteria</taxon>
        <taxon>Candidatus Schekmaniibacteriota</taxon>
    </lineage>
</organism>
<keyword evidence="3" id="KW-0489">Methyltransferase</keyword>
<dbReference type="EMBL" id="MGDI01000017">
    <property type="protein sequence ID" value="OGL54006.1"/>
    <property type="molecule type" value="Genomic_DNA"/>
</dbReference>
<evidence type="ECO:0000313" key="3">
    <source>
        <dbReference type="EMBL" id="OGL54006.1"/>
    </source>
</evidence>
<dbReference type="AlphaFoldDB" id="A0A1F7SJP4"/>
<accession>A0A1F7SJP4</accession>
<dbReference type="Gene3D" id="3.40.50.150">
    <property type="entry name" value="Vaccinia Virus protein VP39"/>
    <property type="match status" value="1"/>
</dbReference>
<gene>
    <name evidence="3" type="ORF">A3G31_04045</name>
</gene>
<dbReference type="InterPro" id="IPR050447">
    <property type="entry name" value="Erg6_SMT_methyltransf"/>
</dbReference>
<comment type="caution">
    <text evidence="3">The sequence shown here is derived from an EMBL/GenBank/DDBJ whole genome shotgun (WGS) entry which is preliminary data.</text>
</comment>